<comment type="caution">
    <text evidence="1">The sequence shown here is derived from an EMBL/GenBank/DDBJ whole genome shotgun (WGS) entry which is preliminary data.</text>
</comment>
<proteinExistence type="predicted"/>
<dbReference type="Proteomes" id="UP000663873">
    <property type="component" value="Unassembled WGS sequence"/>
</dbReference>
<dbReference type="AlphaFoldDB" id="A0A821Y8Y3"/>
<sequence length="81" mass="9559">YHLTDEQRNFLNRGPTYVPPCQIHILSKSSLTTLAEILTKQMAPLRRDLTALFTKYPVDLSRRINFEKEIQQLFHESFLQP</sequence>
<evidence type="ECO:0000313" key="3">
    <source>
        <dbReference type="Proteomes" id="UP000663873"/>
    </source>
</evidence>
<accession>A0A821Y8Y3</accession>
<dbReference type="Proteomes" id="UP000663848">
    <property type="component" value="Unassembled WGS sequence"/>
</dbReference>
<dbReference type="EMBL" id="CAJOBP010094661">
    <property type="protein sequence ID" value="CAF4958432.1"/>
    <property type="molecule type" value="Genomic_DNA"/>
</dbReference>
<gene>
    <name evidence="2" type="ORF">QYT958_LOCUS47254</name>
    <name evidence="1" type="ORF">UJA718_LOCUS48110</name>
</gene>
<name>A0A821Y8Y3_9BILA</name>
<feature type="non-terminal residue" evidence="1">
    <location>
        <position position="81"/>
    </location>
</feature>
<keyword evidence="3" id="KW-1185">Reference proteome</keyword>
<reference evidence="1" key="1">
    <citation type="submission" date="2021-02" db="EMBL/GenBank/DDBJ databases">
        <authorList>
            <person name="Nowell W R."/>
        </authorList>
    </citation>
    <scope>NUCLEOTIDE SEQUENCE</scope>
</reference>
<organism evidence="1 3">
    <name type="scientific">Rotaria socialis</name>
    <dbReference type="NCBI Taxonomy" id="392032"/>
    <lineage>
        <taxon>Eukaryota</taxon>
        <taxon>Metazoa</taxon>
        <taxon>Spiralia</taxon>
        <taxon>Gnathifera</taxon>
        <taxon>Rotifera</taxon>
        <taxon>Eurotatoria</taxon>
        <taxon>Bdelloidea</taxon>
        <taxon>Philodinida</taxon>
        <taxon>Philodinidae</taxon>
        <taxon>Rotaria</taxon>
    </lineage>
</organism>
<evidence type="ECO:0000313" key="2">
    <source>
        <dbReference type="EMBL" id="CAF5135767.1"/>
    </source>
</evidence>
<evidence type="ECO:0000313" key="1">
    <source>
        <dbReference type="EMBL" id="CAF4958432.1"/>
    </source>
</evidence>
<dbReference type="EMBL" id="CAJOBR010087902">
    <property type="protein sequence ID" value="CAF5135767.1"/>
    <property type="molecule type" value="Genomic_DNA"/>
</dbReference>
<protein>
    <submittedName>
        <fullName evidence="1">Uncharacterized protein</fullName>
    </submittedName>
</protein>
<feature type="non-terminal residue" evidence="1">
    <location>
        <position position="1"/>
    </location>
</feature>